<evidence type="ECO:0000256" key="6">
    <source>
        <dbReference type="ARBA" id="ARBA00022892"/>
    </source>
</evidence>
<dbReference type="Proteomes" id="UP000224567">
    <property type="component" value="Unassembled WGS sequence"/>
</dbReference>
<organism evidence="8 9">
    <name type="scientific">Capsicum baccatum</name>
    <name type="common">Peruvian pepper</name>
    <dbReference type="NCBI Taxonomy" id="33114"/>
    <lineage>
        <taxon>Eukaryota</taxon>
        <taxon>Viridiplantae</taxon>
        <taxon>Streptophyta</taxon>
        <taxon>Embryophyta</taxon>
        <taxon>Tracheophyta</taxon>
        <taxon>Spermatophyta</taxon>
        <taxon>Magnoliopsida</taxon>
        <taxon>eudicotyledons</taxon>
        <taxon>Gunneridae</taxon>
        <taxon>Pentapetalae</taxon>
        <taxon>asterids</taxon>
        <taxon>lamiids</taxon>
        <taxon>Solanales</taxon>
        <taxon>Solanaceae</taxon>
        <taxon>Solanoideae</taxon>
        <taxon>Capsiceae</taxon>
        <taxon>Capsicum</taxon>
    </lineage>
</organism>
<gene>
    <name evidence="8" type="ORF">CQW23_06238</name>
</gene>
<dbReference type="GO" id="GO:1990071">
    <property type="term" value="C:TRAPPII protein complex"/>
    <property type="evidence" value="ECO:0007669"/>
    <property type="project" value="TreeGrafter"/>
</dbReference>
<keyword evidence="9" id="KW-1185">Reference proteome</keyword>
<dbReference type="InterPro" id="IPR024096">
    <property type="entry name" value="NO_sig/Golgi_transp_ligand-bd"/>
</dbReference>
<dbReference type="EMBL" id="MLFT02000003">
    <property type="protein sequence ID" value="PHT51776.1"/>
    <property type="molecule type" value="Genomic_DNA"/>
</dbReference>
<keyword evidence="7" id="KW-0333">Golgi apparatus</keyword>
<dbReference type="Pfam" id="PF04051">
    <property type="entry name" value="TRAPP"/>
    <property type="match status" value="1"/>
</dbReference>
<dbReference type="InterPro" id="IPR016696">
    <property type="entry name" value="TRAPP-I_su5"/>
</dbReference>
<dbReference type="GO" id="GO:0006888">
    <property type="term" value="P:endoplasmic reticulum to Golgi vesicle-mediated transport"/>
    <property type="evidence" value="ECO:0007669"/>
    <property type="project" value="TreeGrafter"/>
</dbReference>
<dbReference type="PANTHER" id="PTHR20902:SF0">
    <property type="entry name" value="TRAFFICKING PROTEIN PARTICLE COMPLEX SUBUNIT 5"/>
    <property type="match status" value="1"/>
</dbReference>
<dbReference type="Gene3D" id="3.30.1380.20">
    <property type="entry name" value="Trafficking protein particle complex subunit 3"/>
    <property type="match status" value="1"/>
</dbReference>
<comment type="caution">
    <text evidence="8">The sequence shown here is derived from an EMBL/GenBank/DDBJ whole genome shotgun (WGS) entry which is preliminary data.</text>
</comment>
<proteinExistence type="inferred from homology"/>
<name>A0A2G2X2P9_CAPBA</name>
<comment type="subcellular location">
    <subcellularLocation>
        <location evidence="1">Endoplasmic reticulum</location>
    </subcellularLocation>
    <subcellularLocation>
        <location evidence="2">Golgi apparatus</location>
    </subcellularLocation>
</comment>
<evidence type="ECO:0000256" key="1">
    <source>
        <dbReference type="ARBA" id="ARBA00004240"/>
    </source>
</evidence>
<dbReference type="STRING" id="33114.A0A2G2X2P9"/>
<evidence type="ECO:0000313" key="9">
    <source>
        <dbReference type="Proteomes" id="UP000224567"/>
    </source>
</evidence>
<dbReference type="AlphaFoldDB" id="A0A2G2X2P9"/>
<dbReference type="GO" id="GO:1990070">
    <property type="term" value="C:TRAPPI protein complex"/>
    <property type="evidence" value="ECO:0007669"/>
    <property type="project" value="TreeGrafter"/>
</dbReference>
<dbReference type="GO" id="GO:0005783">
    <property type="term" value="C:endoplasmic reticulum"/>
    <property type="evidence" value="ECO:0007669"/>
    <property type="project" value="UniProtKB-SubCell"/>
</dbReference>
<accession>A0A2G2X2P9</accession>
<keyword evidence="6" id="KW-0931">ER-Golgi transport</keyword>
<dbReference type="PANTHER" id="PTHR20902">
    <property type="entry name" value="41-2 PROTEIN ANTIGEN-RELATED"/>
    <property type="match status" value="1"/>
</dbReference>
<evidence type="ECO:0000256" key="7">
    <source>
        <dbReference type="ARBA" id="ARBA00023034"/>
    </source>
</evidence>
<dbReference type="SUPFAM" id="SSF111126">
    <property type="entry name" value="Ligand-binding domain in the NO signalling and Golgi transport"/>
    <property type="match status" value="1"/>
</dbReference>
<dbReference type="GO" id="GO:1990072">
    <property type="term" value="C:TRAPPIII protein complex"/>
    <property type="evidence" value="ECO:0007669"/>
    <property type="project" value="TreeGrafter"/>
</dbReference>
<reference evidence="8 9" key="1">
    <citation type="journal article" date="2017" name="Genome Biol.">
        <title>New reference genome sequences of hot pepper reveal the massive evolution of plant disease-resistance genes by retroduplication.</title>
        <authorList>
            <person name="Kim S."/>
            <person name="Park J."/>
            <person name="Yeom S.I."/>
            <person name="Kim Y.M."/>
            <person name="Seo E."/>
            <person name="Kim K.T."/>
            <person name="Kim M.S."/>
            <person name="Lee J.M."/>
            <person name="Cheong K."/>
            <person name="Shin H.S."/>
            <person name="Kim S.B."/>
            <person name="Han K."/>
            <person name="Lee J."/>
            <person name="Park M."/>
            <person name="Lee H.A."/>
            <person name="Lee H.Y."/>
            <person name="Lee Y."/>
            <person name="Oh S."/>
            <person name="Lee J.H."/>
            <person name="Choi E."/>
            <person name="Choi E."/>
            <person name="Lee S.E."/>
            <person name="Jeon J."/>
            <person name="Kim H."/>
            <person name="Choi G."/>
            <person name="Song H."/>
            <person name="Lee J."/>
            <person name="Lee S.C."/>
            <person name="Kwon J.K."/>
            <person name="Lee H.Y."/>
            <person name="Koo N."/>
            <person name="Hong Y."/>
            <person name="Kim R.W."/>
            <person name="Kang W.H."/>
            <person name="Huh J.H."/>
            <person name="Kang B.C."/>
            <person name="Yang T.J."/>
            <person name="Lee Y.H."/>
            <person name="Bennetzen J.L."/>
            <person name="Choi D."/>
        </authorList>
    </citation>
    <scope>NUCLEOTIDE SEQUENCE [LARGE SCALE GENOMIC DNA]</scope>
    <source>
        <strain evidence="9">cv. PBC81</strain>
    </source>
</reference>
<keyword evidence="4" id="KW-0813">Transport</keyword>
<evidence type="ECO:0000256" key="2">
    <source>
        <dbReference type="ARBA" id="ARBA00004555"/>
    </source>
</evidence>
<sequence>MLSDVTIDVKIGEWRAEHETFTAVLNLMELAEFHTVSELTVSVSLDILKNYLSSFTETDTKTVEIVIDELVGCKDWPVEVDGSFDISFSIGIVLVVAIPETVMLVVAKEYMEIHDVLVVVGGGGASYDRRVDINEFLENSLEDVGYAVGAQILELLSHREKGNRRETRLLGILSFVHDTVWKVLFGKVADSLEKGTEHEDEYLISENESLVNW</sequence>
<evidence type="ECO:0000256" key="3">
    <source>
        <dbReference type="ARBA" id="ARBA00006218"/>
    </source>
</evidence>
<evidence type="ECO:0000256" key="5">
    <source>
        <dbReference type="ARBA" id="ARBA00022824"/>
    </source>
</evidence>
<dbReference type="InterPro" id="IPR007194">
    <property type="entry name" value="TRAPP_component"/>
</dbReference>
<protein>
    <submittedName>
        <fullName evidence="8">Uncharacterized protein</fullName>
    </submittedName>
</protein>
<evidence type="ECO:0000313" key="8">
    <source>
        <dbReference type="EMBL" id="PHT51776.1"/>
    </source>
</evidence>
<reference evidence="9" key="2">
    <citation type="journal article" date="2017" name="J. Anim. Genet.">
        <title>Multiple reference genome sequences of hot pepper reveal the massive evolution of plant disease resistance genes by retroduplication.</title>
        <authorList>
            <person name="Kim S."/>
            <person name="Park J."/>
            <person name="Yeom S.-I."/>
            <person name="Kim Y.-M."/>
            <person name="Seo E."/>
            <person name="Kim K.-T."/>
            <person name="Kim M.-S."/>
            <person name="Lee J.M."/>
            <person name="Cheong K."/>
            <person name="Shin H.-S."/>
            <person name="Kim S.-B."/>
            <person name="Han K."/>
            <person name="Lee J."/>
            <person name="Park M."/>
            <person name="Lee H.-A."/>
            <person name="Lee H.-Y."/>
            <person name="Lee Y."/>
            <person name="Oh S."/>
            <person name="Lee J.H."/>
            <person name="Choi E."/>
            <person name="Choi E."/>
            <person name="Lee S.E."/>
            <person name="Jeon J."/>
            <person name="Kim H."/>
            <person name="Choi G."/>
            <person name="Song H."/>
            <person name="Lee J."/>
            <person name="Lee S.-C."/>
            <person name="Kwon J.-K."/>
            <person name="Lee H.-Y."/>
            <person name="Koo N."/>
            <person name="Hong Y."/>
            <person name="Kim R.W."/>
            <person name="Kang W.-H."/>
            <person name="Huh J.H."/>
            <person name="Kang B.-C."/>
            <person name="Yang T.-J."/>
            <person name="Lee Y.-H."/>
            <person name="Bennetzen J.L."/>
            <person name="Choi D."/>
        </authorList>
    </citation>
    <scope>NUCLEOTIDE SEQUENCE [LARGE SCALE GENOMIC DNA]</scope>
    <source>
        <strain evidence="9">cv. PBC81</strain>
    </source>
</reference>
<evidence type="ECO:0000256" key="4">
    <source>
        <dbReference type="ARBA" id="ARBA00022448"/>
    </source>
</evidence>
<keyword evidence="5" id="KW-0256">Endoplasmic reticulum</keyword>
<dbReference type="OrthoDB" id="10254842at2759"/>
<comment type="similarity">
    <text evidence="3">Belongs to the TRAPP small subunits family. BET3 subfamily.</text>
</comment>